<dbReference type="PANTHER" id="PTHR40124:SF1">
    <property type="entry name" value="DISAGGREGATASE RELATED REPEAT PROTEIN"/>
    <property type="match status" value="1"/>
</dbReference>
<name>R7SJF6_DICSQ</name>
<dbReference type="Pfam" id="PF21294">
    <property type="entry name" value="Polysacc_lyase_14"/>
    <property type="match status" value="1"/>
</dbReference>
<proteinExistence type="predicted"/>
<protein>
    <recommendedName>
        <fullName evidence="2">Polysaccharide lyase 14 domain-containing protein</fullName>
    </recommendedName>
</protein>
<evidence type="ECO:0000256" key="1">
    <source>
        <dbReference type="SAM" id="SignalP"/>
    </source>
</evidence>
<reference evidence="3 4" key="1">
    <citation type="journal article" date="2012" name="Science">
        <title>The Paleozoic origin of enzymatic lignin decomposition reconstructed from 31 fungal genomes.</title>
        <authorList>
            <person name="Floudas D."/>
            <person name="Binder M."/>
            <person name="Riley R."/>
            <person name="Barry K."/>
            <person name="Blanchette R.A."/>
            <person name="Henrissat B."/>
            <person name="Martinez A.T."/>
            <person name="Otillar R."/>
            <person name="Spatafora J.W."/>
            <person name="Yadav J.S."/>
            <person name="Aerts A."/>
            <person name="Benoit I."/>
            <person name="Boyd A."/>
            <person name="Carlson A."/>
            <person name="Copeland A."/>
            <person name="Coutinho P.M."/>
            <person name="de Vries R.P."/>
            <person name="Ferreira P."/>
            <person name="Findley K."/>
            <person name="Foster B."/>
            <person name="Gaskell J."/>
            <person name="Glotzer D."/>
            <person name="Gorecki P."/>
            <person name="Heitman J."/>
            <person name="Hesse C."/>
            <person name="Hori C."/>
            <person name="Igarashi K."/>
            <person name="Jurgens J.A."/>
            <person name="Kallen N."/>
            <person name="Kersten P."/>
            <person name="Kohler A."/>
            <person name="Kuees U."/>
            <person name="Kumar T.K.A."/>
            <person name="Kuo A."/>
            <person name="LaButti K."/>
            <person name="Larrondo L.F."/>
            <person name="Lindquist E."/>
            <person name="Ling A."/>
            <person name="Lombard V."/>
            <person name="Lucas S."/>
            <person name="Lundell T."/>
            <person name="Martin R."/>
            <person name="McLaughlin D.J."/>
            <person name="Morgenstern I."/>
            <person name="Morin E."/>
            <person name="Murat C."/>
            <person name="Nagy L.G."/>
            <person name="Nolan M."/>
            <person name="Ohm R.A."/>
            <person name="Patyshakuliyeva A."/>
            <person name="Rokas A."/>
            <person name="Ruiz-Duenas F.J."/>
            <person name="Sabat G."/>
            <person name="Salamov A."/>
            <person name="Samejima M."/>
            <person name="Schmutz J."/>
            <person name="Slot J.C."/>
            <person name="St John F."/>
            <person name="Stenlid J."/>
            <person name="Sun H."/>
            <person name="Sun S."/>
            <person name="Syed K."/>
            <person name="Tsang A."/>
            <person name="Wiebenga A."/>
            <person name="Young D."/>
            <person name="Pisabarro A."/>
            <person name="Eastwood D.C."/>
            <person name="Martin F."/>
            <person name="Cullen D."/>
            <person name="Grigoriev I.V."/>
            <person name="Hibbett D.S."/>
        </authorList>
    </citation>
    <scope>NUCLEOTIDE SEQUENCE [LARGE SCALE GENOMIC DNA]</scope>
    <source>
        <strain evidence="3 4">LYAD-421 SS1</strain>
    </source>
</reference>
<dbReference type="PANTHER" id="PTHR40124">
    <property type="match status" value="1"/>
</dbReference>
<dbReference type="OrthoDB" id="3337916at2759"/>
<accession>R7SJF6</accession>
<dbReference type="Proteomes" id="UP000053319">
    <property type="component" value="Unassembled WGS sequence"/>
</dbReference>
<dbReference type="KEGG" id="dsq:DICSQDRAFT_175024"/>
<dbReference type="EMBL" id="JH719476">
    <property type="protein sequence ID" value="EJF56286.1"/>
    <property type="molecule type" value="Genomic_DNA"/>
</dbReference>
<dbReference type="AlphaFoldDB" id="R7SJF6"/>
<feature type="chain" id="PRO_5004455572" description="Polysaccharide lyase 14 domain-containing protein" evidence="1">
    <location>
        <begin position="20"/>
        <end position="305"/>
    </location>
</feature>
<gene>
    <name evidence="3" type="ORF">DICSQDRAFT_175024</name>
</gene>
<dbReference type="Gene3D" id="2.60.120.200">
    <property type="match status" value="1"/>
</dbReference>
<dbReference type="HOGENOM" id="CLU_049744_0_1_1"/>
<evidence type="ECO:0000259" key="2">
    <source>
        <dbReference type="Pfam" id="PF21294"/>
    </source>
</evidence>
<dbReference type="OMA" id="GRRDDDC"/>
<feature type="domain" description="Polysaccharide lyase 14" evidence="2">
    <location>
        <begin position="81"/>
        <end position="297"/>
    </location>
</feature>
<evidence type="ECO:0000313" key="4">
    <source>
        <dbReference type="Proteomes" id="UP000053319"/>
    </source>
</evidence>
<dbReference type="GeneID" id="18840077"/>
<dbReference type="RefSeq" id="XP_007370959.1">
    <property type="nucleotide sequence ID" value="XM_007370897.1"/>
</dbReference>
<keyword evidence="1" id="KW-0732">Signal</keyword>
<feature type="signal peptide" evidence="1">
    <location>
        <begin position="1"/>
        <end position="19"/>
    </location>
</feature>
<evidence type="ECO:0000313" key="3">
    <source>
        <dbReference type="EMBL" id="EJF56286.1"/>
    </source>
</evidence>
<dbReference type="InterPro" id="IPR048958">
    <property type="entry name" value="Polysacc_lyase_14"/>
</dbReference>
<sequence length="305" mass="32258">MLATFAPIIALGIASTVSALPLLYNATLAARATSTLFPVSDSTSWSVSKDASNAVPFDDTTFRPVSEIKDLTHDVVNAPDGVPSIQAKYPKGSFKPSAQPRGGISFYAPGPDNVDLTTAAEATLSYTVLFEDGFDFVKGGKLPGLYGGNSDSKAIGCSGGRRDDGCFSARFMWRPEGAGELYTYLPPDSPENKAVCNVPPKSECNDVFGASVGRGSFSFTPGTRTTIGQRVKLNDVGQANGELELFVDGKSMFTVPGLVLRTADSGRIRGIQMQSFFGGNDASWATPKEQNVFFGDFSVAITKAL</sequence>
<organism evidence="3 4">
    <name type="scientific">Dichomitus squalens (strain LYAD-421)</name>
    <name type="common">Western red white-rot fungus</name>
    <dbReference type="NCBI Taxonomy" id="732165"/>
    <lineage>
        <taxon>Eukaryota</taxon>
        <taxon>Fungi</taxon>
        <taxon>Dikarya</taxon>
        <taxon>Basidiomycota</taxon>
        <taxon>Agaricomycotina</taxon>
        <taxon>Agaricomycetes</taxon>
        <taxon>Polyporales</taxon>
        <taxon>Polyporaceae</taxon>
        <taxon>Dichomitus</taxon>
    </lineage>
</organism>